<dbReference type="AlphaFoldDB" id="A0AAE1NJF3"/>
<dbReference type="EMBL" id="JAWZYT010005535">
    <property type="protein sequence ID" value="KAK4290287.1"/>
    <property type="molecule type" value="Genomic_DNA"/>
</dbReference>
<sequence>MAATRTRHHVICNPSTSTLSPLHPRCMSGWLVRRHKKLRLWKYSREAGLVETMLGRVRSFNFYIIELCRPTRCSPQTQTNLHASICCFQEDFPAVFHTTIVNTSRTVYCGCLSFQW</sequence>
<keyword evidence="2" id="KW-1185">Reference proteome</keyword>
<gene>
    <name evidence="1" type="ORF">Pmani_036803</name>
</gene>
<evidence type="ECO:0000313" key="1">
    <source>
        <dbReference type="EMBL" id="KAK4290287.1"/>
    </source>
</evidence>
<organism evidence="1 2">
    <name type="scientific">Petrolisthes manimaculis</name>
    <dbReference type="NCBI Taxonomy" id="1843537"/>
    <lineage>
        <taxon>Eukaryota</taxon>
        <taxon>Metazoa</taxon>
        <taxon>Ecdysozoa</taxon>
        <taxon>Arthropoda</taxon>
        <taxon>Crustacea</taxon>
        <taxon>Multicrustacea</taxon>
        <taxon>Malacostraca</taxon>
        <taxon>Eumalacostraca</taxon>
        <taxon>Eucarida</taxon>
        <taxon>Decapoda</taxon>
        <taxon>Pleocyemata</taxon>
        <taxon>Anomura</taxon>
        <taxon>Galatheoidea</taxon>
        <taxon>Porcellanidae</taxon>
        <taxon>Petrolisthes</taxon>
    </lineage>
</organism>
<proteinExistence type="predicted"/>
<name>A0AAE1NJF3_9EUCA</name>
<protein>
    <submittedName>
        <fullName evidence="1">Uncharacterized protein</fullName>
    </submittedName>
</protein>
<evidence type="ECO:0000313" key="2">
    <source>
        <dbReference type="Proteomes" id="UP001292094"/>
    </source>
</evidence>
<comment type="caution">
    <text evidence="1">The sequence shown here is derived from an EMBL/GenBank/DDBJ whole genome shotgun (WGS) entry which is preliminary data.</text>
</comment>
<dbReference type="Proteomes" id="UP001292094">
    <property type="component" value="Unassembled WGS sequence"/>
</dbReference>
<reference evidence="1" key="1">
    <citation type="submission" date="2023-11" db="EMBL/GenBank/DDBJ databases">
        <title>Genome assemblies of two species of porcelain crab, Petrolisthes cinctipes and Petrolisthes manimaculis (Anomura: Porcellanidae).</title>
        <authorList>
            <person name="Angst P."/>
        </authorList>
    </citation>
    <scope>NUCLEOTIDE SEQUENCE</scope>
    <source>
        <strain evidence="1">PB745_02</strain>
        <tissue evidence="1">Gill</tissue>
    </source>
</reference>
<accession>A0AAE1NJF3</accession>